<dbReference type="GO" id="GO:0004316">
    <property type="term" value="F:3-oxoacyl-[acyl-carrier-protein] reductase (NADPH) activity"/>
    <property type="evidence" value="ECO:0007669"/>
    <property type="project" value="UniProtKB-EC"/>
</dbReference>
<evidence type="ECO:0000256" key="33">
    <source>
        <dbReference type="ARBA" id="ARBA00048571"/>
    </source>
</evidence>
<feature type="transmembrane region" description="Helical" evidence="49">
    <location>
        <begin position="403"/>
        <end position="429"/>
    </location>
</feature>
<dbReference type="InterPro" id="IPR049551">
    <property type="entry name" value="PKS_DH_C"/>
</dbReference>
<evidence type="ECO:0000256" key="6">
    <source>
        <dbReference type="ARBA" id="ARBA00022898"/>
    </source>
</evidence>
<evidence type="ECO:0000259" key="52">
    <source>
        <dbReference type="PROSITE" id="PS52004"/>
    </source>
</evidence>
<evidence type="ECO:0000256" key="38">
    <source>
        <dbReference type="ARBA" id="ARBA00049019"/>
    </source>
</evidence>
<protein>
    <submittedName>
        <fullName evidence="54">Phthiocerol synthesis polyketide synthase type I PpsC</fullName>
    </submittedName>
</protein>
<comment type="catalytic activity">
    <reaction evidence="28">
        <text>hexadecanoyl-[ACP] + malonyl-[ACP] + H(+) = 3-oxooctadecanoyl-[ACP] + holo-[ACP] + CO2</text>
        <dbReference type="Rhea" id="RHEA:41916"/>
        <dbReference type="Rhea" id="RHEA-COMP:9623"/>
        <dbReference type="Rhea" id="RHEA-COMP:9652"/>
        <dbReference type="Rhea" id="RHEA-COMP:9653"/>
        <dbReference type="Rhea" id="RHEA-COMP:9685"/>
        <dbReference type="ChEBI" id="CHEBI:15378"/>
        <dbReference type="ChEBI" id="CHEBI:16526"/>
        <dbReference type="ChEBI" id="CHEBI:64479"/>
        <dbReference type="ChEBI" id="CHEBI:78449"/>
        <dbReference type="ChEBI" id="CHEBI:78483"/>
        <dbReference type="ChEBI" id="CHEBI:78487"/>
    </reaction>
    <physiologicalReaction direction="left-to-right" evidence="28">
        <dbReference type="Rhea" id="RHEA:41917"/>
    </physiologicalReaction>
</comment>
<evidence type="ECO:0000259" key="51">
    <source>
        <dbReference type="PROSITE" id="PS50156"/>
    </source>
</evidence>
<evidence type="ECO:0000256" key="47">
    <source>
        <dbReference type="PROSITE-ProRule" id="PRU01363"/>
    </source>
</evidence>
<dbReference type="Gene3D" id="1.20.1640.10">
    <property type="entry name" value="Multidrug efflux transporter AcrB transmembrane domain"/>
    <property type="match status" value="2"/>
</dbReference>
<evidence type="ECO:0000256" key="27">
    <source>
        <dbReference type="ARBA" id="ARBA00047961"/>
    </source>
</evidence>
<dbReference type="InterPro" id="IPR050091">
    <property type="entry name" value="PKS_NRPS_Biosynth_Enz"/>
</dbReference>
<dbReference type="InterPro" id="IPR016039">
    <property type="entry name" value="Thiolase-like"/>
</dbReference>
<dbReference type="InterPro" id="IPR020843">
    <property type="entry name" value="ER"/>
</dbReference>
<organism evidence="54 55">
    <name type="scientific">Stylophora pistillata</name>
    <name type="common">Smooth cauliflower coral</name>
    <dbReference type="NCBI Taxonomy" id="50429"/>
    <lineage>
        <taxon>Eukaryota</taxon>
        <taxon>Metazoa</taxon>
        <taxon>Cnidaria</taxon>
        <taxon>Anthozoa</taxon>
        <taxon>Hexacorallia</taxon>
        <taxon>Scleractinia</taxon>
        <taxon>Astrocoeniina</taxon>
        <taxon>Pocilloporidae</taxon>
        <taxon>Stylophora</taxon>
    </lineage>
</organism>
<feature type="transmembrane region" description="Helical" evidence="49">
    <location>
        <begin position="810"/>
        <end position="836"/>
    </location>
</feature>
<comment type="catalytic activity">
    <reaction evidence="18">
        <text>hexanoyl-[ACP] + malonyl-[ACP] + H(+) = 3-oxooctanoyl-[ACP] + holo-[ACP] + CO2</text>
        <dbReference type="Rhea" id="RHEA:41836"/>
        <dbReference type="Rhea" id="RHEA-COMP:9623"/>
        <dbReference type="Rhea" id="RHEA-COMP:9632"/>
        <dbReference type="Rhea" id="RHEA-COMP:9633"/>
        <dbReference type="Rhea" id="RHEA-COMP:9685"/>
        <dbReference type="ChEBI" id="CHEBI:15378"/>
        <dbReference type="ChEBI" id="CHEBI:16526"/>
        <dbReference type="ChEBI" id="CHEBI:64479"/>
        <dbReference type="ChEBI" id="CHEBI:78449"/>
        <dbReference type="ChEBI" id="CHEBI:78459"/>
        <dbReference type="ChEBI" id="CHEBI:78460"/>
    </reaction>
    <physiologicalReaction direction="left-to-right" evidence="18">
        <dbReference type="Rhea" id="RHEA:41837"/>
    </physiologicalReaction>
</comment>
<evidence type="ECO:0000256" key="37">
    <source>
        <dbReference type="ARBA" id="ARBA00048935"/>
    </source>
</evidence>
<comment type="catalytic activity">
    <reaction evidence="39">
        <text>decanoyl-[ACP] + malonyl-[ACP] + H(+) = 3-oxododecanoyl-[ACP] + holo-[ACP] + CO2</text>
        <dbReference type="Rhea" id="RHEA:41868"/>
        <dbReference type="Rhea" id="RHEA-COMP:9623"/>
        <dbReference type="Rhea" id="RHEA-COMP:9640"/>
        <dbReference type="Rhea" id="RHEA-COMP:9641"/>
        <dbReference type="Rhea" id="RHEA-COMP:9685"/>
        <dbReference type="ChEBI" id="CHEBI:15378"/>
        <dbReference type="ChEBI" id="CHEBI:16526"/>
        <dbReference type="ChEBI" id="CHEBI:64479"/>
        <dbReference type="ChEBI" id="CHEBI:78449"/>
        <dbReference type="ChEBI" id="CHEBI:78468"/>
        <dbReference type="ChEBI" id="CHEBI:78469"/>
    </reaction>
    <physiologicalReaction direction="left-to-right" evidence="39">
        <dbReference type="Rhea" id="RHEA:41869"/>
    </physiologicalReaction>
</comment>
<dbReference type="InterPro" id="IPR036736">
    <property type="entry name" value="ACP-like_sf"/>
</dbReference>
<comment type="function">
    <text evidence="16">Fatty acid synthetase is a multifunctional enzyme that catalyzes the de novo biosynthesis of long-chain saturated fatty acids starting from acetyl-CoA and malonyl-CoA in the presence of NADPH. This multifunctional protein contains 7 catalytic activities and a site for the binding of the prosthetic group 4'-phosphopantetheine of the acyl carrier protein ([ACP]) domain.</text>
</comment>
<feature type="domain" description="Ketosynthase family 3 (KS3)" evidence="52">
    <location>
        <begin position="878"/>
        <end position="1311"/>
    </location>
</feature>
<evidence type="ECO:0000256" key="11">
    <source>
        <dbReference type="ARBA" id="ARBA00023394"/>
    </source>
</evidence>
<gene>
    <name evidence="54" type="primary">ppsC</name>
    <name evidence="54" type="ORF">AWC38_SpisGene6580</name>
</gene>
<dbReference type="Proteomes" id="UP000225706">
    <property type="component" value="Unassembled WGS sequence"/>
</dbReference>
<comment type="catalytic activity">
    <reaction evidence="13">
        <text>(3R)-hydroxyoctadecanoyl-[ACP] = (2E)-octadecenoyl-[ACP] + H2O</text>
        <dbReference type="Rhea" id="RHEA:41924"/>
        <dbReference type="Rhea" id="RHEA-COMP:9654"/>
        <dbReference type="Rhea" id="RHEA-COMP:9655"/>
        <dbReference type="ChEBI" id="CHEBI:15377"/>
        <dbReference type="ChEBI" id="CHEBI:78488"/>
        <dbReference type="ChEBI" id="CHEBI:78489"/>
    </reaction>
    <physiologicalReaction direction="left-to-right" evidence="13">
        <dbReference type="Rhea" id="RHEA:41925"/>
    </physiologicalReaction>
</comment>
<dbReference type="InterPro" id="IPR049552">
    <property type="entry name" value="PKS_DH_N"/>
</dbReference>
<keyword evidence="5" id="KW-0702">S-nitrosylation</keyword>
<evidence type="ECO:0000256" key="7">
    <source>
        <dbReference type="ARBA" id="ARBA00023332"/>
    </source>
</evidence>
<dbReference type="InterPro" id="IPR036291">
    <property type="entry name" value="NAD(P)-bd_dom_sf"/>
</dbReference>
<dbReference type="STRING" id="50429.A0A2B4SJY3"/>
<evidence type="ECO:0000256" key="44">
    <source>
        <dbReference type="ARBA" id="ARBA00049449"/>
    </source>
</evidence>
<evidence type="ECO:0000313" key="54">
    <source>
        <dbReference type="EMBL" id="PFX28735.1"/>
    </source>
</evidence>
<evidence type="ECO:0000256" key="35">
    <source>
        <dbReference type="ARBA" id="ARBA00048691"/>
    </source>
</evidence>
<dbReference type="GO" id="GO:0016297">
    <property type="term" value="F:fatty acyl-[ACP] hydrolase activity"/>
    <property type="evidence" value="ECO:0007669"/>
    <property type="project" value="UniProtKB-EC"/>
</dbReference>
<dbReference type="SMART" id="SM00827">
    <property type="entry name" value="PKS_AT"/>
    <property type="match status" value="1"/>
</dbReference>
<keyword evidence="3" id="KW-0597">Phosphoprotein</keyword>
<evidence type="ECO:0000256" key="29">
    <source>
        <dbReference type="ARBA" id="ARBA00048281"/>
    </source>
</evidence>
<feature type="domain" description="Carrier" evidence="50">
    <location>
        <begin position="2976"/>
        <end position="3052"/>
    </location>
</feature>
<evidence type="ECO:0000256" key="43">
    <source>
        <dbReference type="ARBA" id="ARBA00049422"/>
    </source>
</evidence>
<evidence type="ECO:0000256" key="21">
    <source>
        <dbReference type="ARBA" id="ARBA00047451"/>
    </source>
</evidence>
<dbReference type="Pfam" id="PF00109">
    <property type="entry name" value="ketoacyl-synt"/>
    <property type="match status" value="1"/>
</dbReference>
<dbReference type="Gene3D" id="3.40.366.10">
    <property type="entry name" value="Malonyl-Coenzyme A Acyl Carrier Protein, domain 2"/>
    <property type="match status" value="1"/>
</dbReference>
<dbReference type="InterPro" id="IPR053958">
    <property type="entry name" value="HMGCR/SNAP/NPC1-like_SSD"/>
</dbReference>
<comment type="catalytic activity">
    <reaction evidence="9">
        <text>(3R)-hydroxyhexanoyl-[ACP] = (2E)-hexenoyl-[ACP] + H2O</text>
        <dbReference type="Rhea" id="RHEA:41828"/>
        <dbReference type="Rhea" id="RHEA-COMP:9630"/>
        <dbReference type="Rhea" id="RHEA-COMP:9631"/>
        <dbReference type="ChEBI" id="CHEBI:15377"/>
        <dbReference type="ChEBI" id="CHEBI:78457"/>
        <dbReference type="ChEBI" id="CHEBI:78458"/>
    </reaction>
    <physiologicalReaction direction="left-to-right" evidence="9">
        <dbReference type="Rhea" id="RHEA:41829"/>
    </physiologicalReaction>
</comment>
<dbReference type="InterPro" id="IPR009081">
    <property type="entry name" value="PP-bd_ACP"/>
</dbReference>
<dbReference type="InterPro" id="IPR016036">
    <property type="entry name" value="Malonyl_transacylase_ACP-bd"/>
</dbReference>
<evidence type="ECO:0000256" key="28">
    <source>
        <dbReference type="ARBA" id="ARBA00048051"/>
    </source>
</evidence>
<dbReference type="Gene3D" id="3.40.47.10">
    <property type="match status" value="1"/>
</dbReference>
<dbReference type="GO" id="GO:0004312">
    <property type="term" value="F:fatty acid synthase activity"/>
    <property type="evidence" value="ECO:0007669"/>
    <property type="project" value="TreeGrafter"/>
</dbReference>
<comment type="catalytic activity">
    <reaction evidence="42">
        <text>3-oxohexadecanoyl-[ACP] + NADPH + H(+) = (3R)-hydroxyhexadecanoyl-[ACP] + NADP(+)</text>
        <dbReference type="Rhea" id="RHEA:41904"/>
        <dbReference type="Rhea" id="RHEA-COMP:9649"/>
        <dbReference type="Rhea" id="RHEA-COMP:9650"/>
        <dbReference type="ChEBI" id="CHEBI:15378"/>
        <dbReference type="ChEBI" id="CHEBI:57783"/>
        <dbReference type="ChEBI" id="CHEBI:58349"/>
        <dbReference type="ChEBI" id="CHEBI:78478"/>
        <dbReference type="ChEBI" id="CHEBI:78480"/>
    </reaction>
    <physiologicalReaction direction="left-to-right" evidence="42">
        <dbReference type="Rhea" id="RHEA:41905"/>
    </physiologicalReaction>
</comment>
<dbReference type="Pfam" id="PF16197">
    <property type="entry name" value="KAsynt_C_assoc"/>
    <property type="match status" value="1"/>
</dbReference>
<feature type="compositionally biased region" description="Polar residues" evidence="48">
    <location>
        <begin position="3057"/>
        <end position="3083"/>
    </location>
</feature>
<dbReference type="InterPro" id="IPR020841">
    <property type="entry name" value="PKS_Beta-ketoAc_synthase_dom"/>
</dbReference>
<comment type="catalytic activity">
    <reaction evidence="12">
        <text>(3R)-hydroxytetradecanoyl-[ACP] = (2E)-tetradecenoyl-[ACP] + H2O</text>
        <dbReference type="Rhea" id="RHEA:41892"/>
        <dbReference type="Rhea" id="RHEA-COMP:9646"/>
        <dbReference type="Rhea" id="RHEA-COMP:9647"/>
        <dbReference type="ChEBI" id="CHEBI:15377"/>
        <dbReference type="ChEBI" id="CHEBI:78474"/>
        <dbReference type="ChEBI" id="CHEBI:78475"/>
    </reaction>
    <physiologicalReaction direction="left-to-right" evidence="12">
        <dbReference type="Rhea" id="RHEA:41893"/>
    </physiologicalReaction>
</comment>
<reference evidence="55" key="1">
    <citation type="journal article" date="2017" name="bioRxiv">
        <title>Comparative analysis of the genomes of Stylophora pistillata and Acropora digitifera provides evidence for extensive differences between species of corals.</title>
        <authorList>
            <person name="Voolstra C.R."/>
            <person name="Li Y."/>
            <person name="Liew Y.J."/>
            <person name="Baumgarten S."/>
            <person name="Zoccola D."/>
            <person name="Flot J.-F."/>
            <person name="Tambutte S."/>
            <person name="Allemand D."/>
            <person name="Aranda M."/>
        </authorList>
    </citation>
    <scope>NUCLEOTIDE SEQUENCE [LARGE SCALE GENOMIC DNA]</scope>
</reference>
<dbReference type="Pfam" id="PF12349">
    <property type="entry name" value="Sterol-sensing"/>
    <property type="match status" value="1"/>
</dbReference>
<keyword evidence="4" id="KW-0808">Transferase</keyword>
<dbReference type="SMART" id="SM00822">
    <property type="entry name" value="PKS_KR"/>
    <property type="match status" value="1"/>
</dbReference>
<dbReference type="EMBL" id="LSMT01000078">
    <property type="protein sequence ID" value="PFX28735.1"/>
    <property type="molecule type" value="Genomic_DNA"/>
</dbReference>
<keyword evidence="49" id="KW-0472">Membrane</keyword>
<evidence type="ECO:0000256" key="30">
    <source>
        <dbReference type="ARBA" id="ARBA00048289"/>
    </source>
</evidence>
<dbReference type="Pfam" id="PF08659">
    <property type="entry name" value="KR"/>
    <property type="match status" value="1"/>
</dbReference>
<dbReference type="GO" id="GO:0006633">
    <property type="term" value="P:fatty acid biosynthetic process"/>
    <property type="evidence" value="ECO:0007669"/>
    <property type="project" value="UniProtKB-UniPathway"/>
</dbReference>
<dbReference type="PROSITE" id="PS00606">
    <property type="entry name" value="KS3_1"/>
    <property type="match status" value="1"/>
</dbReference>
<feature type="transmembrane region" description="Helical" evidence="49">
    <location>
        <begin position="304"/>
        <end position="328"/>
    </location>
</feature>
<comment type="catalytic activity">
    <reaction evidence="23">
        <text>dodecanoyl-[ACP] + malonyl-[ACP] + H(+) = 3-oxotetradecanoyl-[ACP] + holo-[ACP] + CO2</text>
        <dbReference type="Rhea" id="RHEA:41884"/>
        <dbReference type="Rhea" id="RHEA-COMP:9623"/>
        <dbReference type="Rhea" id="RHEA-COMP:9644"/>
        <dbReference type="Rhea" id="RHEA-COMP:9645"/>
        <dbReference type="Rhea" id="RHEA-COMP:9685"/>
        <dbReference type="ChEBI" id="CHEBI:15378"/>
        <dbReference type="ChEBI" id="CHEBI:16526"/>
        <dbReference type="ChEBI" id="CHEBI:64479"/>
        <dbReference type="ChEBI" id="CHEBI:65264"/>
        <dbReference type="ChEBI" id="CHEBI:78449"/>
        <dbReference type="ChEBI" id="CHEBI:78473"/>
    </reaction>
    <physiologicalReaction direction="left-to-right" evidence="23">
        <dbReference type="Rhea" id="RHEA:41885"/>
    </physiologicalReaction>
</comment>
<dbReference type="OrthoDB" id="5963712at2759"/>
<comment type="catalytic activity">
    <reaction evidence="38">
        <text>(2E)-octadecenoyl-[ACP] + NADPH + H(+) = octadecanoyl-[ACP] + NADP(+)</text>
        <dbReference type="Rhea" id="RHEA:41928"/>
        <dbReference type="Rhea" id="RHEA-COMP:9655"/>
        <dbReference type="Rhea" id="RHEA-COMP:9656"/>
        <dbReference type="ChEBI" id="CHEBI:15378"/>
        <dbReference type="ChEBI" id="CHEBI:57783"/>
        <dbReference type="ChEBI" id="CHEBI:58349"/>
        <dbReference type="ChEBI" id="CHEBI:78489"/>
        <dbReference type="ChEBI" id="CHEBI:78495"/>
    </reaction>
    <physiologicalReaction direction="left-to-right" evidence="38">
        <dbReference type="Rhea" id="RHEA:41929"/>
    </physiologicalReaction>
</comment>
<feature type="transmembrane region" description="Helical" evidence="49">
    <location>
        <begin position="781"/>
        <end position="803"/>
    </location>
</feature>
<evidence type="ECO:0000256" key="20">
    <source>
        <dbReference type="ARBA" id="ARBA00047440"/>
    </source>
</evidence>
<keyword evidence="55" id="KW-1185">Reference proteome</keyword>
<dbReference type="Gene3D" id="3.10.129.110">
    <property type="entry name" value="Polyketide synthase dehydratase"/>
    <property type="match status" value="1"/>
</dbReference>
<comment type="catalytic activity">
    <reaction evidence="25">
        <text>(2E)-hexenoyl-[ACP] + NADPH + H(+) = hexanoyl-[ACP] + NADP(+)</text>
        <dbReference type="Rhea" id="RHEA:41832"/>
        <dbReference type="Rhea" id="RHEA-COMP:9631"/>
        <dbReference type="Rhea" id="RHEA-COMP:9632"/>
        <dbReference type="ChEBI" id="CHEBI:15378"/>
        <dbReference type="ChEBI" id="CHEBI:57783"/>
        <dbReference type="ChEBI" id="CHEBI:58349"/>
        <dbReference type="ChEBI" id="CHEBI:78458"/>
        <dbReference type="ChEBI" id="CHEBI:78459"/>
    </reaction>
    <physiologicalReaction direction="left-to-right" evidence="25">
        <dbReference type="Rhea" id="RHEA:41833"/>
    </physiologicalReaction>
</comment>
<evidence type="ECO:0000256" key="41">
    <source>
        <dbReference type="ARBA" id="ARBA00049263"/>
    </source>
</evidence>
<name>A0A2B4SJY3_STYPI</name>
<dbReference type="Pfam" id="PF21089">
    <property type="entry name" value="PKS_DH_N"/>
    <property type="match status" value="1"/>
</dbReference>
<evidence type="ECO:0000256" key="5">
    <source>
        <dbReference type="ARBA" id="ARBA00022799"/>
    </source>
</evidence>
<evidence type="ECO:0000256" key="45">
    <source>
        <dbReference type="ARBA" id="ARBA00049521"/>
    </source>
</evidence>
<comment type="catalytic activity">
    <reaction evidence="30">
        <text>tetradecanoyl-[ACP] + H2O = tetradecanoate + holo-[ACP] + H(+)</text>
        <dbReference type="Rhea" id="RHEA:30123"/>
        <dbReference type="Rhea" id="RHEA-COMP:9648"/>
        <dbReference type="Rhea" id="RHEA-COMP:9685"/>
        <dbReference type="ChEBI" id="CHEBI:15377"/>
        <dbReference type="ChEBI" id="CHEBI:15378"/>
        <dbReference type="ChEBI" id="CHEBI:30807"/>
        <dbReference type="ChEBI" id="CHEBI:64479"/>
        <dbReference type="ChEBI" id="CHEBI:78477"/>
        <dbReference type="EC" id="3.1.2.14"/>
    </reaction>
    <physiologicalReaction direction="left-to-right" evidence="30">
        <dbReference type="Rhea" id="RHEA:30124"/>
    </physiologicalReaction>
</comment>
<dbReference type="InterPro" id="IPR042104">
    <property type="entry name" value="PKS_dehydratase_sf"/>
</dbReference>
<evidence type="ECO:0000256" key="9">
    <source>
        <dbReference type="ARBA" id="ARBA00023373"/>
    </source>
</evidence>
<evidence type="ECO:0000256" key="18">
    <source>
        <dbReference type="ARBA" id="ARBA00047394"/>
    </source>
</evidence>
<comment type="catalytic activity">
    <reaction evidence="32">
        <text>a fatty acyl-[ACP] + malonyl-[ACP] + H(+) = a 3-oxoacyl-[ACP] + holo-[ACP] + CO2</text>
        <dbReference type="Rhea" id="RHEA:22836"/>
        <dbReference type="Rhea" id="RHEA-COMP:9623"/>
        <dbReference type="Rhea" id="RHEA-COMP:9685"/>
        <dbReference type="Rhea" id="RHEA-COMP:9916"/>
        <dbReference type="Rhea" id="RHEA-COMP:14125"/>
        <dbReference type="ChEBI" id="CHEBI:15378"/>
        <dbReference type="ChEBI" id="CHEBI:16526"/>
        <dbReference type="ChEBI" id="CHEBI:64479"/>
        <dbReference type="ChEBI" id="CHEBI:78449"/>
        <dbReference type="ChEBI" id="CHEBI:78776"/>
        <dbReference type="ChEBI" id="CHEBI:138651"/>
        <dbReference type="EC" id="2.3.1.41"/>
    </reaction>
    <physiologicalReaction direction="left-to-right" evidence="32">
        <dbReference type="Rhea" id="RHEA:22837"/>
    </physiologicalReaction>
</comment>
<comment type="catalytic activity">
    <reaction evidence="20">
        <text>3-oxodecanoyl-[ACP] + NADPH + H(+) = (3R)-hydroxydecanoyl-[ACP] + NADP(+)</text>
        <dbReference type="Rhea" id="RHEA:41856"/>
        <dbReference type="Rhea" id="RHEA-COMP:9637"/>
        <dbReference type="Rhea" id="RHEA-COMP:9638"/>
        <dbReference type="ChEBI" id="CHEBI:15378"/>
        <dbReference type="ChEBI" id="CHEBI:57783"/>
        <dbReference type="ChEBI" id="CHEBI:58349"/>
        <dbReference type="ChEBI" id="CHEBI:78464"/>
        <dbReference type="ChEBI" id="CHEBI:78466"/>
    </reaction>
    <physiologicalReaction direction="left-to-right" evidence="20">
        <dbReference type="Rhea" id="RHEA:41857"/>
    </physiologicalReaction>
</comment>
<dbReference type="PROSITE" id="PS52019">
    <property type="entry name" value="PKS_MFAS_DH"/>
    <property type="match status" value="1"/>
</dbReference>
<dbReference type="Pfam" id="PF02801">
    <property type="entry name" value="Ketoacyl-synt_C"/>
    <property type="match status" value="1"/>
</dbReference>
<evidence type="ECO:0000259" key="53">
    <source>
        <dbReference type="PROSITE" id="PS52019"/>
    </source>
</evidence>
<comment type="catalytic activity">
    <reaction evidence="31">
        <text>(2E)-octenoyl-[ACP] + NADPH + H(+) = octanoyl-[ACP] + NADP(+)</text>
        <dbReference type="Rhea" id="RHEA:41848"/>
        <dbReference type="Rhea" id="RHEA-COMP:9635"/>
        <dbReference type="Rhea" id="RHEA-COMP:9636"/>
        <dbReference type="ChEBI" id="CHEBI:15378"/>
        <dbReference type="ChEBI" id="CHEBI:57783"/>
        <dbReference type="ChEBI" id="CHEBI:58349"/>
        <dbReference type="ChEBI" id="CHEBI:78462"/>
        <dbReference type="ChEBI" id="CHEBI:78463"/>
    </reaction>
    <physiologicalReaction direction="left-to-right" evidence="31">
        <dbReference type="Rhea" id="RHEA:41849"/>
    </physiologicalReaction>
</comment>
<evidence type="ECO:0000256" key="1">
    <source>
        <dbReference type="ARBA" id="ARBA00005189"/>
    </source>
</evidence>
<dbReference type="InterPro" id="IPR000731">
    <property type="entry name" value="SSD"/>
</dbReference>
<evidence type="ECO:0000256" key="48">
    <source>
        <dbReference type="SAM" id="MobiDB-lite"/>
    </source>
</evidence>
<comment type="catalytic activity">
    <reaction evidence="40">
        <text>(2E)-tetradecenoyl-[ACP] + NADPH + H(+) = tetradecanoyl-[ACP] + NADP(+)</text>
        <dbReference type="Rhea" id="RHEA:41896"/>
        <dbReference type="Rhea" id="RHEA-COMP:9647"/>
        <dbReference type="Rhea" id="RHEA-COMP:9648"/>
        <dbReference type="ChEBI" id="CHEBI:15378"/>
        <dbReference type="ChEBI" id="CHEBI:57783"/>
        <dbReference type="ChEBI" id="CHEBI:58349"/>
        <dbReference type="ChEBI" id="CHEBI:78475"/>
        <dbReference type="ChEBI" id="CHEBI:78477"/>
    </reaction>
    <physiologicalReaction direction="left-to-right" evidence="40">
        <dbReference type="Rhea" id="RHEA:41897"/>
    </physiologicalReaction>
</comment>
<proteinExistence type="predicted"/>
<comment type="catalytic activity">
    <reaction evidence="46">
        <text>octanoyl-[ACP] + malonyl-[ACP] + H(+) = 3-oxodecanoyl-[ACP] + holo-[ACP] + CO2</text>
        <dbReference type="Rhea" id="RHEA:41852"/>
        <dbReference type="Rhea" id="RHEA-COMP:9623"/>
        <dbReference type="Rhea" id="RHEA-COMP:9636"/>
        <dbReference type="Rhea" id="RHEA-COMP:9637"/>
        <dbReference type="Rhea" id="RHEA-COMP:9685"/>
        <dbReference type="ChEBI" id="CHEBI:15378"/>
        <dbReference type="ChEBI" id="CHEBI:16526"/>
        <dbReference type="ChEBI" id="CHEBI:64479"/>
        <dbReference type="ChEBI" id="CHEBI:78449"/>
        <dbReference type="ChEBI" id="CHEBI:78463"/>
        <dbReference type="ChEBI" id="CHEBI:78464"/>
    </reaction>
    <physiologicalReaction direction="left-to-right" evidence="46">
        <dbReference type="Rhea" id="RHEA:41853"/>
    </physiologicalReaction>
</comment>
<evidence type="ECO:0000256" key="40">
    <source>
        <dbReference type="ARBA" id="ARBA00049171"/>
    </source>
</evidence>
<dbReference type="SUPFAM" id="SSF53474">
    <property type="entry name" value="alpha/beta-Hydrolases"/>
    <property type="match status" value="1"/>
</dbReference>
<keyword evidence="2" id="KW-0596">Phosphopantetheine</keyword>
<dbReference type="PROSITE" id="PS50075">
    <property type="entry name" value="CARRIER"/>
    <property type="match status" value="1"/>
</dbReference>
<evidence type="ECO:0000256" key="49">
    <source>
        <dbReference type="SAM" id="Phobius"/>
    </source>
</evidence>
<evidence type="ECO:0000256" key="2">
    <source>
        <dbReference type="ARBA" id="ARBA00022450"/>
    </source>
</evidence>
<dbReference type="GO" id="GO:0019171">
    <property type="term" value="F:(3R)-hydroxyacyl-[acyl-carrier-protein] dehydratase activity"/>
    <property type="evidence" value="ECO:0007669"/>
    <property type="project" value="UniProtKB-EC"/>
</dbReference>
<evidence type="ECO:0000256" key="25">
    <source>
        <dbReference type="ARBA" id="ARBA00047897"/>
    </source>
</evidence>
<dbReference type="Pfam" id="PF14765">
    <property type="entry name" value="PS-DH"/>
    <property type="match status" value="1"/>
</dbReference>
<evidence type="ECO:0000256" key="42">
    <source>
        <dbReference type="ARBA" id="ARBA00049414"/>
    </source>
</evidence>
<evidence type="ECO:0000256" key="13">
    <source>
        <dbReference type="ARBA" id="ARBA00023399"/>
    </source>
</evidence>
<dbReference type="Gene3D" id="3.90.180.10">
    <property type="entry name" value="Medium-chain alcohol dehydrogenases, catalytic domain"/>
    <property type="match status" value="1"/>
</dbReference>
<comment type="caution">
    <text evidence="54">The sequence shown here is derived from an EMBL/GenBank/DDBJ whole genome shotgun (WGS) entry which is preliminary data.</text>
</comment>
<feature type="region of interest" description="Disordered" evidence="48">
    <location>
        <begin position="3055"/>
        <end position="3083"/>
    </location>
</feature>
<dbReference type="InterPro" id="IPR057326">
    <property type="entry name" value="KR_dom"/>
</dbReference>
<dbReference type="SUPFAM" id="SSF51735">
    <property type="entry name" value="NAD(P)-binding Rossmann-fold domains"/>
    <property type="match status" value="3"/>
</dbReference>
<dbReference type="PANTHER" id="PTHR43775:SF37">
    <property type="entry name" value="SI:DKEY-61P9.11"/>
    <property type="match status" value="1"/>
</dbReference>
<feature type="transmembrane region" description="Helical" evidence="49">
    <location>
        <begin position="485"/>
        <end position="504"/>
    </location>
</feature>
<evidence type="ECO:0000256" key="17">
    <source>
        <dbReference type="ARBA" id="ARBA00047300"/>
    </source>
</evidence>
<comment type="catalytic activity">
    <reaction evidence="44">
        <text>butanoyl-[ACP] + malonyl-[ACP] + H(+) = 3-oxohexanoyl-[ACP] + holo-[ACP] + CO2</text>
        <dbReference type="Rhea" id="RHEA:41820"/>
        <dbReference type="Rhea" id="RHEA-COMP:9623"/>
        <dbReference type="Rhea" id="RHEA-COMP:9628"/>
        <dbReference type="Rhea" id="RHEA-COMP:9629"/>
        <dbReference type="Rhea" id="RHEA-COMP:9685"/>
        <dbReference type="ChEBI" id="CHEBI:15378"/>
        <dbReference type="ChEBI" id="CHEBI:16526"/>
        <dbReference type="ChEBI" id="CHEBI:64479"/>
        <dbReference type="ChEBI" id="CHEBI:78449"/>
        <dbReference type="ChEBI" id="CHEBI:78454"/>
        <dbReference type="ChEBI" id="CHEBI:78456"/>
    </reaction>
    <physiologicalReaction direction="left-to-right" evidence="44">
        <dbReference type="Rhea" id="RHEA:41821"/>
    </physiologicalReaction>
</comment>
<comment type="catalytic activity">
    <reaction evidence="29">
        <text>(2E)-dodecenoyl-[ACP] + NADPH + H(+) = dodecanoyl-[ACP] + NADP(+)</text>
        <dbReference type="Rhea" id="RHEA:41880"/>
        <dbReference type="Rhea" id="RHEA-COMP:9643"/>
        <dbReference type="Rhea" id="RHEA-COMP:9644"/>
        <dbReference type="ChEBI" id="CHEBI:15378"/>
        <dbReference type="ChEBI" id="CHEBI:57783"/>
        <dbReference type="ChEBI" id="CHEBI:58349"/>
        <dbReference type="ChEBI" id="CHEBI:65264"/>
        <dbReference type="ChEBI" id="CHEBI:78472"/>
    </reaction>
    <physiologicalReaction direction="left-to-right" evidence="29">
        <dbReference type="Rhea" id="RHEA:41881"/>
    </physiologicalReaction>
</comment>
<dbReference type="GO" id="GO:0141148">
    <property type="term" value="F:enoyl-[acyl-carrier-protein] reductase (NADPH) activity"/>
    <property type="evidence" value="ECO:0007669"/>
    <property type="project" value="UniProtKB-EC"/>
</dbReference>
<dbReference type="SMART" id="SM00826">
    <property type="entry name" value="PKS_DH"/>
    <property type="match status" value="1"/>
</dbReference>
<comment type="catalytic activity">
    <reaction evidence="43">
        <text>3-oxooctanoyl-[ACP] + NADPH + H(+) = (3R)-hydroxyoctanoyl-[ACP] + NADP(+)</text>
        <dbReference type="Rhea" id="RHEA:41840"/>
        <dbReference type="Rhea" id="RHEA-COMP:9633"/>
        <dbReference type="Rhea" id="RHEA-COMP:9634"/>
        <dbReference type="ChEBI" id="CHEBI:15378"/>
        <dbReference type="ChEBI" id="CHEBI:57783"/>
        <dbReference type="ChEBI" id="CHEBI:58349"/>
        <dbReference type="ChEBI" id="CHEBI:78460"/>
        <dbReference type="ChEBI" id="CHEBI:78461"/>
    </reaction>
    <physiologicalReaction direction="left-to-right" evidence="43">
        <dbReference type="Rhea" id="RHEA:41841"/>
    </physiologicalReaction>
</comment>
<dbReference type="SUPFAM" id="SSF82866">
    <property type="entry name" value="Multidrug efflux transporter AcrB transmembrane domain"/>
    <property type="match status" value="2"/>
</dbReference>
<feature type="domain" description="SSD" evidence="51">
    <location>
        <begin position="739"/>
        <end position="835"/>
    </location>
</feature>
<keyword evidence="49" id="KW-0812">Transmembrane</keyword>
<dbReference type="Gene3D" id="3.30.70.3290">
    <property type="match status" value="1"/>
</dbReference>
<feature type="region of interest" description="C-terminal hotdog fold" evidence="47">
    <location>
        <begin position="1955"/>
        <end position="2103"/>
    </location>
</feature>
<comment type="pathway">
    <text evidence="1">Lipid metabolism.</text>
</comment>
<dbReference type="SUPFAM" id="SSF55048">
    <property type="entry name" value="Probable ACP-binding domain of malonyl-CoA ACP transacylase"/>
    <property type="match status" value="1"/>
</dbReference>
<feature type="transmembrane region" description="Helical" evidence="49">
    <location>
        <begin position="273"/>
        <end position="292"/>
    </location>
</feature>
<comment type="catalytic activity">
    <reaction evidence="36">
        <text>hexadecanoyl-[ACP] + H2O = hexadecanoate + holo-[ACP] + H(+)</text>
        <dbReference type="Rhea" id="RHEA:41932"/>
        <dbReference type="Rhea" id="RHEA-COMP:9652"/>
        <dbReference type="Rhea" id="RHEA-COMP:9685"/>
        <dbReference type="ChEBI" id="CHEBI:7896"/>
        <dbReference type="ChEBI" id="CHEBI:15377"/>
        <dbReference type="ChEBI" id="CHEBI:15378"/>
        <dbReference type="ChEBI" id="CHEBI:64479"/>
        <dbReference type="ChEBI" id="CHEBI:78483"/>
        <dbReference type="EC" id="3.1.2.14"/>
    </reaction>
    <physiologicalReaction direction="left-to-right" evidence="36">
        <dbReference type="Rhea" id="RHEA:41933"/>
    </physiologicalReaction>
</comment>
<comment type="catalytic activity">
    <reaction evidence="24">
        <text>(2E)-hexadecenoyl-[ACP] + NADPH + H(+) = hexadecanoyl-[ACP] + NADP(+)</text>
        <dbReference type="Rhea" id="RHEA:41912"/>
        <dbReference type="Rhea" id="RHEA-COMP:9651"/>
        <dbReference type="Rhea" id="RHEA-COMP:9652"/>
        <dbReference type="ChEBI" id="CHEBI:15378"/>
        <dbReference type="ChEBI" id="CHEBI:57783"/>
        <dbReference type="ChEBI" id="CHEBI:58349"/>
        <dbReference type="ChEBI" id="CHEBI:78481"/>
        <dbReference type="ChEBI" id="CHEBI:78483"/>
    </reaction>
    <physiologicalReaction direction="left-to-right" evidence="24">
        <dbReference type="Rhea" id="RHEA:41913"/>
    </physiologicalReaction>
</comment>
<evidence type="ECO:0000256" key="8">
    <source>
        <dbReference type="ARBA" id="ARBA00023351"/>
    </source>
</evidence>
<feature type="region of interest" description="N-terminal hotdog fold" evidence="47">
    <location>
        <begin position="1808"/>
        <end position="1935"/>
    </location>
</feature>
<comment type="catalytic activity">
    <reaction evidence="19">
        <text>a (3R)-hydroxyacyl-[ACP] + NADP(+) = a 3-oxoacyl-[ACP] + NADPH + H(+)</text>
        <dbReference type="Rhea" id="RHEA:17397"/>
        <dbReference type="Rhea" id="RHEA-COMP:9916"/>
        <dbReference type="Rhea" id="RHEA-COMP:9945"/>
        <dbReference type="ChEBI" id="CHEBI:15378"/>
        <dbReference type="ChEBI" id="CHEBI:57783"/>
        <dbReference type="ChEBI" id="CHEBI:58349"/>
        <dbReference type="ChEBI" id="CHEBI:78776"/>
        <dbReference type="ChEBI" id="CHEBI:78827"/>
        <dbReference type="EC" id="1.1.1.100"/>
    </reaction>
    <physiologicalReaction direction="right-to-left" evidence="19">
        <dbReference type="Rhea" id="RHEA:17399"/>
    </physiologicalReaction>
</comment>
<comment type="catalytic activity">
    <reaction evidence="17">
        <text>3-oxooctadecanoyl-[ACP] + NADPH + H(+) = (3R)-hydroxyoctadecanoyl-[ACP] + NADP(+)</text>
        <dbReference type="Rhea" id="RHEA:41920"/>
        <dbReference type="Rhea" id="RHEA-COMP:9653"/>
        <dbReference type="Rhea" id="RHEA-COMP:9654"/>
        <dbReference type="ChEBI" id="CHEBI:15378"/>
        <dbReference type="ChEBI" id="CHEBI:57783"/>
        <dbReference type="ChEBI" id="CHEBI:58349"/>
        <dbReference type="ChEBI" id="CHEBI:78487"/>
        <dbReference type="ChEBI" id="CHEBI:78488"/>
    </reaction>
    <physiologicalReaction direction="left-to-right" evidence="17">
        <dbReference type="Rhea" id="RHEA:41921"/>
    </physiologicalReaction>
</comment>
<dbReference type="Gene3D" id="3.40.50.1820">
    <property type="entry name" value="alpha/beta hydrolase"/>
    <property type="match status" value="1"/>
</dbReference>
<evidence type="ECO:0000256" key="14">
    <source>
        <dbReference type="ARBA" id="ARBA00023401"/>
    </source>
</evidence>
<dbReference type="GO" id="GO:0004313">
    <property type="term" value="F:[acyl-carrier-protein] S-acetyltransferase activity"/>
    <property type="evidence" value="ECO:0007669"/>
    <property type="project" value="UniProtKB-EC"/>
</dbReference>
<evidence type="ECO:0000256" key="19">
    <source>
        <dbReference type="ARBA" id="ARBA00047400"/>
    </source>
</evidence>
<evidence type="ECO:0000256" key="3">
    <source>
        <dbReference type="ARBA" id="ARBA00022553"/>
    </source>
</evidence>
<feature type="active site" description="Proton donor; for dehydratase activity" evidence="47">
    <location>
        <position position="2021"/>
    </location>
</feature>
<dbReference type="InterPro" id="IPR014031">
    <property type="entry name" value="Ketoacyl_synth_C"/>
</dbReference>
<dbReference type="PROSITE" id="PS50156">
    <property type="entry name" value="SSD"/>
    <property type="match status" value="2"/>
</dbReference>
<dbReference type="PROSITE" id="PS52004">
    <property type="entry name" value="KS3_2"/>
    <property type="match status" value="1"/>
</dbReference>
<evidence type="ECO:0000256" key="10">
    <source>
        <dbReference type="ARBA" id="ARBA00023388"/>
    </source>
</evidence>
<evidence type="ECO:0000259" key="50">
    <source>
        <dbReference type="PROSITE" id="PS50075"/>
    </source>
</evidence>
<dbReference type="InterPro" id="IPR049900">
    <property type="entry name" value="PKS_mFAS_DH"/>
</dbReference>
<evidence type="ECO:0000256" key="36">
    <source>
        <dbReference type="ARBA" id="ARBA00048704"/>
    </source>
</evidence>
<comment type="catalytic activity">
    <reaction evidence="33">
        <text>3-oxohexanoyl-[ACP] + NADPH + H(+) = (3R)-hydroxyhexanoyl-[ACP] + NADP(+)</text>
        <dbReference type="Rhea" id="RHEA:41824"/>
        <dbReference type="Rhea" id="RHEA-COMP:9629"/>
        <dbReference type="Rhea" id="RHEA-COMP:9630"/>
        <dbReference type="ChEBI" id="CHEBI:15378"/>
        <dbReference type="ChEBI" id="CHEBI:57783"/>
        <dbReference type="ChEBI" id="CHEBI:58349"/>
        <dbReference type="ChEBI" id="CHEBI:78456"/>
        <dbReference type="ChEBI" id="CHEBI:78457"/>
    </reaction>
    <physiologicalReaction direction="left-to-right" evidence="33">
        <dbReference type="Rhea" id="RHEA:41825"/>
    </physiologicalReaction>
</comment>
<evidence type="ECO:0000256" key="12">
    <source>
        <dbReference type="ARBA" id="ARBA00023398"/>
    </source>
</evidence>
<comment type="catalytic activity">
    <reaction evidence="27">
        <text>acetyl-[ACP] + malonyl-[ACP] + H(+) = 3-oxobutanoyl-[ACP] + holo-[ACP] + CO2</text>
        <dbReference type="Rhea" id="RHEA:41800"/>
        <dbReference type="Rhea" id="RHEA-COMP:9621"/>
        <dbReference type="Rhea" id="RHEA-COMP:9623"/>
        <dbReference type="Rhea" id="RHEA-COMP:9625"/>
        <dbReference type="Rhea" id="RHEA-COMP:9685"/>
        <dbReference type="ChEBI" id="CHEBI:15378"/>
        <dbReference type="ChEBI" id="CHEBI:16526"/>
        <dbReference type="ChEBI" id="CHEBI:64479"/>
        <dbReference type="ChEBI" id="CHEBI:78446"/>
        <dbReference type="ChEBI" id="CHEBI:78449"/>
        <dbReference type="ChEBI" id="CHEBI:78450"/>
    </reaction>
    <physiologicalReaction direction="left-to-right" evidence="27">
        <dbReference type="Rhea" id="RHEA:41801"/>
    </physiologicalReaction>
</comment>
<evidence type="ECO:0000256" key="39">
    <source>
        <dbReference type="ARBA" id="ARBA00049109"/>
    </source>
</evidence>
<dbReference type="CDD" id="cd00833">
    <property type="entry name" value="PKS"/>
    <property type="match status" value="1"/>
</dbReference>
<comment type="catalytic activity">
    <reaction evidence="45">
        <text>(2E)-decenoyl-[ACP] + NADPH + H(+) = decanoyl-[ACP] + NADP(+)</text>
        <dbReference type="Rhea" id="RHEA:41864"/>
        <dbReference type="Rhea" id="RHEA-COMP:9639"/>
        <dbReference type="Rhea" id="RHEA-COMP:9640"/>
        <dbReference type="ChEBI" id="CHEBI:15378"/>
        <dbReference type="ChEBI" id="CHEBI:57783"/>
        <dbReference type="ChEBI" id="CHEBI:58349"/>
        <dbReference type="ChEBI" id="CHEBI:78467"/>
        <dbReference type="ChEBI" id="CHEBI:78468"/>
    </reaction>
    <physiologicalReaction direction="left-to-right" evidence="45">
        <dbReference type="Rhea" id="RHEA:41865"/>
    </physiologicalReaction>
</comment>
<dbReference type="InterPro" id="IPR032821">
    <property type="entry name" value="PKS_assoc"/>
</dbReference>
<dbReference type="InterPro" id="IPR013968">
    <property type="entry name" value="PKS_KR"/>
</dbReference>
<dbReference type="SUPFAM" id="SSF47336">
    <property type="entry name" value="ACP-like"/>
    <property type="match status" value="1"/>
</dbReference>
<dbReference type="InterPro" id="IPR029058">
    <property type="entry name" value="AB_hydrolase_fold"/>
</dbReference>
<comment type="catalytic activity">
    <reaction evidence="22">
        <text>(2E)-butenoyl-[ACP] + NADPH + H(+) = butanoyl-[ACP] + NADP(+)</text>
        <dbReference type="Rhea" id="RHEA:41812"/>
        <dbReference type="Rhea" id="RHEA-COMP:9627"/>
        <dbReference type="Rhea" id="RHEA-COMP:9628"/>
        <dbReference type="ChEBI" id="CHEBI:15378"/>
        <dbReference type="ChEBI" id="CHEBI:57783"/>
        <dbReference type="ChEBI" id="CHEBI:58349"/>
        <dbReference type="ChEBI" id="CHEBI:78453"/>
        <dbReference type="ChEBI" id="CHEBI:78454"/>
    </reaction>
    <physiologicalReaction direction="left-to-right" evidence="22">
        <dbReference type="Rhea" id="RHEA:41813"/>
    </physiologicalReaction>
</comment>
<evidence type="ECO:0000256" key="26">
    <source>
        <dbReference type="ARBA" id="ARBA00047953"/>
    </source>
</evidence>
<comment type="catalytic activity">
    <reaction evidence="7">
        <text>(3R)-hydroxyoctanoyl-[ACP] = (2E)-octenoyl-[ACP] + H2O</text>
        <dbReference type="Rhea" id="RHEA:41844"/>
        <dbReference type="Rhea" id="RHEA-COMP:9634"/>
        <dbReference type="Rhea" id="RHEA-COMP:9635"/>
        <dbReference type="ChEBI" id="CHEBI:15377"/>
        <dbReference type="ChEBI" id="CHEBI:78461"/>
        <dbReference type="ChEBI" id="CHEBI:78462"/>
    </reaction>
    <physiologicalReaction direction="left-to-right" evidence="7">
        <dbReference type="Rhea" id="RHEA:41845"/>
    </physiologicalReaction>
</comment>
<evidence type="ECO:0000256" key="16">
    <source>
        <dbReference type="ARBA" id="ARBA00023442"/>
    </source>
</evidence>
<feature type="transmembrane region" description="Helical" evidence="49">
    <location>
        <begin position="695"/>
        <end position="722"/>
    </location>
</feature>
<comment type="catalytic activity">
    <reaction evidence="10">
        <text>(3R)-hydroxydecanoyl-[ACP] = (2E)-decenoyl-[ACP] + H2O</text>
        <dbReference type="Rhea" id="RHEA:41860"/>
        <dbReference type="Rhea" id="RHEA-COMP:9638"/>
        <dbReference type="Rhea" id="RHEA-COMP:9639"/>
        <dbReference type="ChEBI" id="CHEBI:15377"/>
        <dbReference type="ChEBI" id="CHEBI:78466"/>
        <dbReference type="ChEBI" id="CHEBI:78467"/>
    </reaction>
    <physiologicalReaction direction="left-to-right" evidence="10">
        <dbReference type="Rhea" id="RHEA:41861"/>
    </physiologicalReaction>
</comment>
<evidence type="ECO:0000256" key="31">
    <source>
        <dbReference type="ARBA" id="ARBA00048420"/>
    </source>
</evidence>
<feature type="active site" description="Proton acceptor; for dehydratase activity" evidence="47">
    <location>
        <position position="1841"/>
    </location>
</feature>
<evidence type="ECO:0000313" key="55">
    <source>
        <dbReference type="Proteomes" id="UP000225706"/>
    </source>
</evidence>
<dbReference type="InterPro" id="IPR018201">
    <property type="entry name" value="Ketoacyl_synth_AS"/>
</dbReference>
<dbReference type="SMART" id="SM00829">
    <property type="entry name" value="PKS_ER"/>
    <property type="match status" value="1"/>
</dbReference>
<comment type="catalytic activity">
    <reaction evidence="11">
        <text>a (3R)-hydroxyacyl-[ACP] = a (2E)-enoyl-[ACP] + H2O</text>
        <dbReference type="Rhea" id="RHEA:13097"/>
        <dbReference type="Rhea" id="RHEA-COMP:9925"/>
        <dbReference type="Rhea" id="RHEA-COMP:9945"/>
        <dbReference type="ChEBI" id="CHEBI:15377"/>
        <dbReference type="ChEBI" id="CHEBI:78784"/>
        <dbReference type="ChEBI" id="CHEBI:78827"/>
        <dbReference type="EC" id="4.2.1.59"/>
    </reaction>
    <physiologicalReaction direction="left-to-right" evidence="11">
        <dbReference type="Rhea" id="RHEA:13098"/>
    </physiologicalReaction>
</comment>
<evidence type="ECO:0000256" key="46">
    <source>
        <dbReference type="ARBA" id="ARBA00049533"/>
    </source>
</evidence>
<comment type="catalytic activity">
    <reaction evidence="26">
        <text>3-oxobutanoyl-[ACP] + NADPH + H(+) = (3R)-hydroxybutanoyl-[ACP] + NADP(+)</text>
        <dbReference type="Rhea" id="RHEA:41804"/>
        <dbReference type="Rhea" id="RHEA-COMP:9625"/>
        <dbReference type="Rhea" id="RHEA-COMP:9626"/>
        <dbReference type="ChEBI" id="CHEBI:15378"/>
        <dbReference type="ChEBI" id="CHEBI:57783"/>
        <dbReference type="ChEBI" id="CHEBI:58349"/>
        <dbReference type="ChEBI" id="CHEBI:78450"/>
        <dbReference type="ChEBI" id="CHEBI:78451"/>
    </reaction>
    <physiologicalReaction direction="left-to-right" evidence="26">
        <dbReference type="Rhea" id="RHEA:41805"/>
    </physiologicalReaction>
</comment>
<comment type="catalytic activity">
    <reaction evidence="34">
        <text>a 2,3-saturated acyl-[ACP] + NADP(+) = a (2E)-enoyl-[ACP] + NADPH + H(+)</text>
        <dbReference type="Rhea" id="RHEA:22564"/>
        <dbReference type="Rhea" id="RHEA-COMP:9925"/>
        <dbReference type="Rhea" id="RHEA-COMP:9926"/>
        <dbReference type="ChEBI" id="CHEBI:15378"/>
        <dbReference type="ChEBI" id="CHEBI:57783"/>
        <dbReference type="ChEBI" id="CHEBI:58349"/>
        <dbReference type="ChEBI" id="CHEBI:78784"/>
        <dbReference type="ChEBI" id="CHEBI:78785"/>
        <dbReference type="EC" id="1.3.1.39"/>
    </reaction>
    <physiologicalReaction direction="right-to-left" evidence="34">
        <dbReference type="Rhea" id="RHEA:22566"/>
    </physiologicalReaction>
</comment>
<sequence>MITSRRRIKTFVILAAYQEAFERFGHFLASKPLAVLLVSIFIIIGCCLGFFRLNVEQPSIELFTVTHSQSRRDSHNSAQFFPILEARQEQIIMTAKHGESILSEKCLKDVVMVHRAIENISGYADICFRQQLPSVALKGNKKSCVISSPLELAGTHFQNLKNLSLILARELVKPTTVLSSGQTFNSSYPQMLANFHIDRNRGPLTARADALRVIYFIRKTTSTKDYQEIEKFEASFGNLLISISPRMKCAELSYKTERATTDALQDVLKPETWPLYVSVFTMVVLAFIVLHFSSTNSGCLRTIFLIFFSIVFPLTCSAGVISMINFAFSPTSLFIPFLVLGKATTDVILFLVEWERQKKVRSLEHRVVNCLAKTGILATVTALCGSLLCGMAVKSSFEGISHFFFAALVTYLVFSASTLTITVTVLLYFERKLNTTNTSCETACERLSITEVESVPLRLSQCHKTKVQQILKELARKITSTGGKMFSLGIFALLITLCVCSAFRTRERTRTIESHSQNENFKKFSKARQMFLGNETDVSIVFSEDINYSLESVQNQVISLCKKLQEATYSEGTSLCWMADFRQWVKHQNMSCLYSRFYRCLELFLNSSYSIPTSQDLLLEDSSSLAKISASRIHLRMILKNRFSEDRESLRNLRVDLQEQSYPRAVPVSEEFFDIDDHVELEQETISIVITAGTVVVFAVSLFTTCHLGASTILALTFDLLVLEAAAIMKTTGIHLGPVPFISLYVTIILSLNYSIEVGHSFVLSAKQDIQDRMIDALRSVGLSVLAGTLTSILACVSLGFIFPSLGDIFFLLLSLVFALGSVHALIIFPTFVALFEELVHCFDTKVGEQMTEYFKETNDSILLEARNGDIRKPKAKRPAISIIGISCKFPGANSKELFWVLLEQGKSSIRAFPENRTQEHKAFYQLYNPNRFVNGRLCAIKGSYLEEISTFDNKFFGISNQEARTMDPQQRILLQVVYEAIEDAGMRLEDLQKCRTGVFVGVMNLEYSALVTDRSNLSNVDQYSSTGITASILANRVSFCLNLTGPSIAVDTACSSSLTALKLAYDSLHNDDCDIAIVCAPNVVLNHSMQIVSSMAGLLAPDGRCKSFDASGDGYGRGEGFAAVVLKLSRDALCDKDDVYCDIVACGMNNDGQNAVPITAPSAKMQAKLSRSVLEQSGVAAEDVDYFEAHGTGTAIGDVVEVNSIADTYSNQAANSSRKLRIGSVKSNLNHTESTSGLAGLIKVALMIRNKTFVPTINVKVLNPKLKLDEKGLILQHTREPWKTEKSKPRIAAVNSFGYGGSNVHAILREAASTPRFECENFVRRGIVLTITARSLEALKKMSHIHSEWIKGNAEETDQHLMVNLCYSFNERRSQYPHRLAIAFGTAFEASKSLKAFADASVGWEKLASYAEVTSSVRKVVFMFGGQGSQWYAMGRQLMECETVFREAILKVSRILKDLGEPWSLEVELMAAEDVSRITESYIAQPATFAVQYATAQLLKSWKIHPSAVIGHSLGEFAAACVAGIITVKEAVQLVLTRSTLQDRCPNNGGMAALGMPEVKAKELLLNLRLSTTLDIAAVNDAKSVTVAGESQSIEALGQYLSMNERDVFWRVLGTNRAFHSSHMEPIKKPFQAAMKNVQLNPKLSKIPMYSTVEGEVVSGQQLNSDYWWQNIRCPVRFYSAMKHLLNDGYKQIIEISTQPILAHYVKQIALQEDLTEEERPVVIATLPRKRVPIEDQHKCFLQNTVCKLYTMGFPVDWTSVQGNQSARFIRPPTSPWLESTFWYREHTPQAIVHPIGSKETVKKLTHPYLAQVKMTDQCSGLHCWETEIDLYNFPSLKDHALIEGGAVMPGAAYLEMAFAMVKDKFLHISGLELSDVKLSSLLTLPETQVRPLRLRLLKTDAIDKAQFQITSVQDDQSEIILSSGNISVDLLHTRENLEEEASTQAGLTIDKLIRNMREVPIERFREITQKYGFQYGSAYSIIKQTWHRDHEGLALIDIRESPMVQLESENYVVHPSILDACLQSCFIPIGISATYEKSILPVGFGGITLNDVPKSNQLYCHVVQDVKEFGTFDVTLMCPSGNVVLTMSEFHVAELNSTPRQFTSDDLVYEVQWMKDETEAQRKMVPNLTCLLLRDSSPFSDSLIVKLRAAKVKVITVDPPNALCFDTETKGVIRTAFTDLPSRNSPFKVVNMWPVETTLLPNQFDLIEKAQNLAYSSSVFLIQQLVSKGFLDTRLLLVSESTQLISATSKPDTHTIPWAATIWGLRRTAKHEESDLGITTIDLGNKNDITEVDLLFSEILCDNIEEEVAFREGKRFINRVVRSNISTEQPTPHSNDSDWGSLYLSAIPATRKVCLRQKSFSKPSPSEVTVEMLHCWTPSESVVDVAKPNACVFTVGKVTHLPEETANNQMQIGDVVCGVMASGRVSRSFSIQVSNTFVKPVILTQGQAAYIPACLAIALHALKLIATMKESKKLLIHQAQRGPGPAAVALAKALGHKVFGTISDTCQSVTKSTLLELGAESIRHQSLTRFEDDSRDAFDAVLFFYPPPPNTLQKSSRCLKRGGKVVILGAEFDGDVVFPAKKNVIYVRESFSDILLSPQTYQKLSLESLQLLKGGRLLEKLLEIRLVSTDIQKAVKAGNEFTRNDSPPENSMTASQGISFLIHSFTPSEEGNDLQKIPVLPRGLDECGLKENRTYLVAGGIRGYGFEVARWMAKNGARSIGLIGRSRPSDAEHREVRDIETKTGAKFYMFQIDISSQEQMVSLKEQLKSLPSVAGIVNSAMVLRDEYIKDWTFKSFTDVMAPKIKGSFLLHQLSLEMDLDFFVMFSSMASIVGNMGQSSYSACNAFQDSLAQYRRQVLGLPGLSINWGPISGAGVMERQSNIAKLMTAGGLGFINAKDGVKLMAKVLTKEPSRFQISLFAVDWSRYIKSTTGLQKTPRLSMITTEISLSESQTNTAESLLQRIRLEKDPDKKGELIVEYVRMSVAELTGTSSSSETDLNKSLYSYGIDSTAALTLKMLLESNLQVSFEVFYFMQPDTTTIKMAKDISARLCGKASSPQNSESQGSAPIETQSSEDTSLSVMPSKNEVQVLPLYTPEGSAIKFFCIHPSHRYALNLVPISTGFQGQDLISFYALGFADPTVISEDWGGVRELAAHYVQLITNEQRHGPYFLGGYSYGGLLAYEMASLLTEQNHRVEFVAMIDTFPWSPRSRTINTRLTSMEKDGWLPSRHVQLQFESYLEKLAVDSLKMNVDEYREMKERHSQDWIIDELQKRSLTRGLTTYNLRTLKEALLRNQTLANRTHQEWQPAEVRYRGPLTFLKCQDRRFFSRNPTSHGIEEVWSQLVDGGTTVLVCPGDHYSLSELPHAQVTGGILAIALAFTYRMLFPEFPTPPRTFNQRRAVGKLSGGVGVFLHSKRGNKMPHYGGLFFREDIHRLELRSKPGDEEAIENEKTKKIIDLKELRMVQPGRLVSSALKYTWRKRRVGGYESGNLGHIASVATSRRVYNLEFCDYSDLEAFYDMVEAVFAVKLLTI</sequence>
<evidence type="ECO:0000256" key="24">
    <source>
        <dbReference type="ARBA" id="ARBA00047810"/>
    </source>
</evidence>
<dbReference type="Gene3D" id="3.40.50.720">
    <property type="entry name" value="NAD(P)-binding Rossmann-like Domain"/>
    <property type="match status" value="3"/>
</dbReference>
<dbReference type="SUPFAM" id="SSF52151">
    <property type="entry name" value="FabD/lysophospholipase-like"/>
    <property type="match status" value="1"/>
</dbReference>
<dbReference type="InterPro" id="IPR001227">
    <property type="entry name" value="Ac_transferase_dom_sf"/>
</dbReference>
<evidence type="ECO:0000256" key="23">
    <source>
        <dbReference type="ARBA" id="ARBA00047578"/>
    </source>
</evidence>
<dbReference type="UniPathway" id="UPA00094"/>
<evidence type="ECO:0000256" key="15">
    <source>
        <dbReference type="ARBA" id="ARBA00023402"/>
    </source>
</evidence>
<comment type="catalytic activity">
    <reaction evidence="14">
        <text>(3R)-hydroxyhexadecanoyl-[ACP] = (2E)-hexadecenoyl-[ACP] + H2O</text>
        <dbReference type="Rhea" id="RHEA:41908"/>
        <dbReference type="Rhea" id="RHEA-COMP:9650"/>
        <dbReference type="Rhea" id="RHEA-COMP:9651"/>
        <dbReference type="ChEBI" id="CHEBI:15377"/>
        <dbReference type="ChEBI" id="CHEBI:78480"/>
        <dbReference type="ChEBI" id="CHEBI:78481"/>
    </reaction>
    <physiologicalReaction direction="left-to-right" evidence="14">
        <dbReference type="Rhea" id="RHEA:41909"/>
    </physiologicalReaction>
</comment>
<comment type="catalytic activity">
    <reaction evidence="35">
        <text>holo-[ACP] + acetyl-CoA = acetyl-[ACP] + CoA</text>
        <dbReference type="Rhea" id="RHEA:41788"/>
        <dbReference type="Rhea" id="RHEA-COMP:9621"/>
        <dbReference type="Rhea" id="RHEA-COMP:9685"/>
        <dbReference type="ChEBI" id="CHEBI:57287"/>
        <dbReference type="ChEBI" id="CHEBI:57288"/>
        <dbReference type="ChEBI" id="CHEBI:64479"/>
        <dbReference type="ChEBI" id="CHEBI:78446"/>
        <dbReference type="EC" id="2.3.1.38"/>
    </reaction>
    <physiologicalReaction direction="left-to-right" evidence="35">
        <dbReference type="Rhea" id="RHEA:41789"/>
    </physiologicalReaction>
</comment>
<dbReference type="InterPro" id="IPR001031">
    <property type="entry name" value="Thioesterase"/>
</dbReference>
<evidence type="ECO:0000256" key="34">
    <source>
        <dbReference type="ARBA" id="ARBA00048650"/>
    </source>
</evidence>
<dbReference type="InterPro" id="IPR014043">
    <property type="entry name" value="Acyl_transferase_dom"/>
</dbReference>
<feature type="transmembrane region" description="Helical" evidence="49">
    <location>
        <begin position="375"/>
        <end position="397"/>
    </location>
</feature>
<keyword evidence="49" id="KW-1133">Transmembrane helix</keyword>
<dbReference type="Pfam" id="PF00975">
    <property type="entry name" value="Thioesterase"/>
    <property type="match status" value="1"/>
</dbReference>
<dbReference type="GO" id="GO:0004315">
    <property type="term" value="F:3-oxoacyl-[acyl-carrier-protein] synthase activity"/>
    <property type="evidence" value="ECO:0007669"/>
    <property type="project" value="UniProtKB-EC"/>
</dbReference>
<dbReference type="InterPro" id="IPR014030">
    <property type="entry name" value="Ketoacyl_synth_N"/>
</dbReference>
<feature type="transmembrane region" description="Helical" evidence="49">
    <location>
        <begin position="334"/>
        <end position="354"/>
    </location>
</feature>
<dbReference type="PANTHER" id="PTHR43775">
    <property type="entry name" value="FATTY ACID SYNTHASE"/>
    <property type="match status" value="1"/>
</dbReference>
<accession>A0A2B4SJY3</accession>
<feature type="transmembrane region" description="Helical" evidence="49">
    <location>
        <begin position="734"/>
        <end position="756"/>
    </location>
</feature>
<comment type="catalytic activity">
    <reaction evidence="15">
        <text>(3R)-hydroxybutanoyl-[ACP] = (2E)-butenoyl-[ACP] + H2O</text>
        <dbReference type="Rhea" id="RHEA:41808"/>
        <dbReference type="Rhea" id="RHEA-COMP:9626"/>
        <dbReference type="Rhea" id="RHEA-COMP:9627"/>
        <dbReference type="ChEBI" id="CHEBI:15377"/>
        <dbReference type="ChEBI" id="CHEBI:78451"/>
        <dbReference type="ChEBI" id="CHEBI:78453"/>
    </reaction>
    <physiologicalReaction direction="left-to-right" evidence="15">
        <dbReference type="Rhea" id="RHEA:41809"/>
    </physiologicalReaction>
</comment>
<keyword evidence="6" id="KW-0663">Pyridoxal phosphate</keyword>
<feature type="domain" description="SSD" evidence="51">
    <location>
        <begin position="307"/>
        <end position="428"/>
    </location>
</feature>
<comment type="catalytic activity">
    <reaction evidence="8">
        <text>(3R)-hydroxydodecanoyl-[ACP] = (2E)-dodecenoyl-[ACP] + H2O</text>
        <dbReference type="Rhea" id="RHEA:41876"/>
        <dbReference type="Rhea" id="RHEA-COMP:9642"/>
        <dbReference type="Rhea" id="RHEA-COMP:9643"/>
        <dbReference type="ChEBI" id="CHEBI:15377"/>
        <dbReference type="ChEBI" id="CHEBI:78470"/>
        <dbReference type="ChEBI" id="CHEBI:78472"/>
    </reaction>
    <physiologicalReaction direction="left-to-right" evidence="8">
        <dbReference type="Rhea" id="RHEA:41877"/>
    </physiologicalReaction>
</comment>
<evidence type="ECO:0000256" key="32">
    <source>
        <dbReference type="ARBA" id="ARBA00048506"/>
    </source>
</evidence>
<comment type="catalytic activity">
    <reaction evidence="37">
        <text>3-oxotetradecanoyl-[ACP] + NADPH + H(+) = (3R)-hydroxytetradecanoyl-[ACP] + NADP(+)</text>
        <dbReference type="Rhea" id="RHEA:41888"/>
        <dbReference type="Rhea" id="RHEA-COMP:9645"/>
        <dbReference type="Rhea" id="RHEA-COMP:9646"/>
        <dbReference type="ChEBI" id="CHEBI:15378"/>
        <dbReference type="ChEBI" id="CHEBI:57783"/>
        <dbReference type="ChEBI" id="CHEBI:58349"/>
        <dbReference type="ChEBI" id="CHEBI:78473"/>
        <dbReference type="ChEBI" id="CHEBI:78474"/>
    </reaction>
    <physiologicalReaction direction="left-to-right" evidence="37">
        <dbReference type="Rhea" id="RHEA:41889"/>
    </physiologicalReaction>
</comment>
<comment type="catalytic activity">
    <reaction evidence="41">
        <text>3-oxododecanoyl-[ACP] + NADPH + H(+) = (3R)-hydroxydodecanoyl-[ACP] + NADP(+)</text>
        <dbReference type="Rhea" id="RHEA:41872"/>
        <dbReference type="Rhea" id="RHEA-COMP:9641"/>
        <dbReference type="Rhea" id="RHEA-COMP:9642"/>
        <dbReference type="ChEBI" id="CHEBI:15378"/>
        <dbReference type="ChEBI" id="CHEBI:57783"/>
        <dbReference type="ChEBI" id="CHEBI:58349"/>
        <dbReference type="ChEBI" id="CHEBI:78469"/>
        <dbReference type="ChEBI" id="CHEBI:78470"/>
    </reaction>
    <physiologicalReaction direction="left-to-right" evidence="41">
        <dbReference type="Rhea" id="RHEA:41873"/>
    </physiologicalReaction>
</comment>
<dbReference type="InterPro" id="IPR016035">
    <property type="entry name" value="Acyl_Trfase/lysoPLipase"/>
</dbReference>
<comment type="catalytic activity">
    <reaction evidence="21">
        <text>tetradecanoyl-[ACP] + malonyl-[ACP] + H(+) = 3-oxohexadecanoyl-[ACP] + holo-[ACP] + CO2</text>
        <dbReference type="Rhea" id="RHEA:41900"/>
        <dbReference type="Rhea" id="RHEA-COMP:9623"/>
        <dbReference type="Rhea" id="RHEA-COMP:9648"/>
        <dbReference type="Rhea" id="RHEA-COMP:9649"/>
        <dbReference type="Rhea" id="RHEA-COMP:9685"/>
        <dbReference type="ChEBI" id="CHEBI:15378"/>
        <dbReference type="ChEBI" id="CHEBI:16526"/>
        <dbReference type="ChEBI" id="CHEBI:64479"/>
        <dbReference type="ChEBI" id="CHEBI:78449"/>
        <dbReference type="ChEBI" id="CHEBI:78477"/>
        <dbReference type="ChEBI" id="CHEBI:78478"/>
    </reaction>
    <physiologicalReaction direction="left-to-right" evidence="21">
        <dbReference type="Rhea" id="RHEA:41901"/>
    </physiologicalReaction>
</comment>
<evidence type="ECO:0000256" key="22">
    <source>
        <dbReference type="ARBA" id="ARBA00047500"/>
    </source>
</evidence>
<dbReference type="SUPFAM" id="SSF53901">
    <property type="entry name" value="Thiolase-like"/>
    <property type="match status" value="1"/>
</dbReference>
<feature type="domain" description="PKS/mFAS DH" evidence="53">
    <location>
        <begin position="1808"/>
        <end position="2103"/>
    </location>
</feature>
<dbReference type="SMART" id="SM00825">
    <property type="entry name" value="PKS_KS"/>
    <property type="match status" value="1"/>
</dbReference>
<dbReference type="Pfam" id="PF00698">
    <property type="entry name" value="Acyl_transf_1"/>
    <property type="match status" value="1"/>
</dbReference>
<evidence type="ECO:0000256" key="4">
    <source>
        <dbReference type="ARBA" id="ARBA00022679"/>
    </source>
</evidence>
<dbReference type="InterPro" id="IPR020807">
    <property type="entry name" value="PKS_DH"/>
</dbReference>
<feature type="transmembrane region" description="Helical" evidence="49">
    <location>
        <begin position="33"/>
        <end position="53"/>
    </location>
</feature>